<evidence type="ECO:0000313" key="2">
    <source>
        <dbReference type="Proteomes" id="UP001194468"/>
    </source>
</evidence>
<evidence type="ECO:0000313" key="1">
    <source>
        <dbReference type="EMBL" id="KAF8432013.1"/>
    </source>
</evidence>
<organism evidence="1 2">
    <name type="scientific">Boletus edulis BED1</name>
    <dbReference type="NCBI Taxonomy" id="1328754"/>
    <lineage>
        <taxon>Eukaryota</taxon>
        <taxon>Fungi</taxon>
        <taxon>Dikarya</taxon>
        <taxon>Basidiomycota</taxon>
        <taxon>Agaricomycotina</taxon>
        <taxon>Agaricomycetes</taxon>
        <taxon>Agaricomycetidae</taxon>
        <taxon>Boletales</taxon>
        <taxon>Boletineae</taxon>
        <taxon>Boletaceae</taxon>
        <taxon>Boletoideae</taxon>
        <taxon>Boletus</taxon>
    </lineage>
</organism>
<reference evidence="1" key="1">
    <citation type="submission" date="2019-10" db="EMBL/GenBank/DDBJ databases">
        <authorList>
            <consortium name="DOE Joint Genome Institute"/>
            <person name="Kuo A."/>
            <person name="Miyauchi S."/>
            <person name="Kiss E."/>
            <person name="Drula E."/>
            <person name="Kohler A."/>
            <person name="Sanchez-Garcia M."/>
            <person name="Andreopoulos B."/>
            <person name="Barry K.W."/>
            <person name="Bonito G."/>
            <person name="Buee M."/>
            <person name="Carver A."/>
            <person name="Chen C."/>
            <person name="Cichocki N."/>
            <person name="Clum A."/>
            <person name="Culley D."/>
            <person name="Crous P.W."/>
            <person name="Fauchery L."/>
            <person name="Girlanda M."/>
            <person name="Hayes R."/>
            <person name="Keri Z."/>
            <person name="LaButti K."/>
            <person name="Lipzen A."/>
            <person name="Lombard V."/>
            <person name="Magnuson J."/>
            <person name="Maillard F."/>
            <person name="Morin E."/>
            <person name="Murat C."/>
            <person name="Nolan M."/>
            <person name="Ohm R."/>
            <person name="Pangilinan J."/>
            <person name="Pereira M."/>
            <person name="Perotto S."/>
            <person name="Peter M."/>
            <person name="Riley R."/>
            <person name="Sitrit Y."/>
            <person name="Stielow B."/>
            <person name="Szollosi G."/>
            <person name="Zifcakova L."/>
            <person name="Stursova M."/>
            <person name="Spatafora J.W."/>
            <person name="Tedersoo L."/>
            <person name="Vaario L.-M."/>
            <person name="Yamada A."/>
            <person name="Yan M."/>
            <person name="Wang P."/>
            <person name="Xu J."/>
            <person name="Bruns T."/>
            <person name="Baldrian P."/>
            <person name="Vilgalys R."/>
            <person name="Henrissat B."/>
            <person name="Grigoriev I.V."/>
            <person name="Hibbett D."/>
            <person name="Nagy L.G."/>
            <person name="Martin F.M."/>
        </authorList>
    </citation>
    <scope>NUCLEOTIDE SEQUENCE</scope>
    <source>
        <strain evidence="1">BED1</strain>
    </source>
</reference>
<dbReference type="EMBL" id="WHUW01000044">
    <property type="protein sequence ID" value="KAF8432013.1"/>
    <property type="molecule type" value="Genomic_DNA"/>
</dbReference>
<accession>A0AAD4BJL8</accession>
<comment type="caution">
    <text evidence="1">The sequence shown here is derived from an EMBL/GenBank/DDBJ whole genome shotgun (WGS) entry which is preliminary data.</text>
</comment>
<gene>
    <name evidence="1" type="ORF">L210DRAFT_3507631</name>
</gene>
<protein>
    <submittedName>
        <fullName evidence="1">Uncharacterized protein</fullName>
    </submittedName>
</protein>
<dbReference type="AlphaFoldDB" id="A0AAD4BJL8"/>
<name>A0AAD4BJL8_BOLED</name>
<sequence length="169" mass="19574">MCPSSQWCTLPGAFSNNTATYTLCNSITLEHLIKFMHQAAALDELAKHHIHNNSNNWWYTRILQLQLPDLLDISSTNETQEPNLRDPNKLKNKIEQGLSYQTIWCCDRYDNGFDLGHFFLGNIHTGANLSPQPAIAKHKCNLYQPKEEWEDLLEKLKAWRKATYNDDNI</sequence>
<proteinExistence type="predicted"/>
<dbReference type="Proteomes" id="UP001194468">
    <property type="component" value="Unassembled WGS sequence"/>
</dbReference>
<reference evidence="1" key="2">
    <citation type="journal article" date="2020" name="Nat. Commun.">
        <title>Large-scale genome sequencing of mycorrhizal fungi provides insights into the early evolution of symbiotic traits.</title>
        <authorList>
            <person name="Miyauchi S."/>
            <person name="Kiss E."/>
            <person name="Kuo A."/>
            <person name="Drula E."/>
            <person name="Kohler A."/>
            <person name="Sanchez-Garcia M."/>
            <person name="Morin E."/>
            <person name="Andreopoulos B."/>
            <person name="Barry K.W."/>
            <person name="Bonito G."/>
            <person name="Buee M."/>
            <person name="Carver A."/>
            <person name="Chen C."/>
            <person name="Cichocki N."/>
            <person name="Clum A."/>
            <person name="Culley D."/>
            <person name="Crous P.W."/>
            <person name="Fauchery L."/>
            <person name="Girlanda M."/>
            <person name="Hayes R.D."/>
            <person name="Keri Z."/>
            <person name="LaButti K."/>
            <person name="Lipzen A."/>
            <person name="Lombard V."/>
            <person name="Magnuson J."/>
            <person name="Maillard F."/>
            <person name="Murat C."/>
            <person name="Nolan M."/>
            <person name="Ohm R.A."/>
            <person name="Pangilinan J."/>
            <person name="Pereira M.F."/>
            <person name="Perotto S."/>
            <person name="Peter M."/>
            <person name="Pfister S."/>
            <person name="Riley R."/>
            <person name="Sitrit Y."/>
            <person name="Stielow J.B."/>
            <person name="Szollosi G."/>
            <person name="Zifcakova L."/>
            <person name="Stursova M."/>
            <person name="Spatafora J.W."/>
            <person name="Tedersoo L."/>
            <person name="Vaario L.M."/>
            <person name="Yamada A."/>
            <person name="Yan M."/>
            <person name="Wang P."/>
            <person name="Xu J."/>
            <person name="Bruns T."/>
            <person name="Baldrian P."/>
            <person name="Vilgalys R."/>
            <person name="Dunand C."/>
            <person name="Henrissat B."/>
            <person name="Grigoriev I.V."/>
            <person name="Hibbett D."/>
            <person name="Nagy L.G."/>
            <person name="Martin F.M."/>
        </authorList>
    </citation>
    <scope>NUCLEOTIDE SEQUENCE</scope>
    <source>
        <strain evidence="1">BED1</strain>
    </source>
</reference>
<keyword evidence="2" id="KW-1185">Reference proteome</keyword>